<dbReference type="Gene3D" id="3.40.50.2000">
    <property type="entry name" value="Glycogen Phosphorylase B"/>
    <property type="match status" value="2"/>
</dbReference>
<dbReference type="Pfam" id="PF00982">
    <property type="entry name" value="Glyco_transf_20"/>
    <property type="match status" value="1"/>
</dbReference>
<evidence type="ECO:0000256" key="2">
    <source>
        <dbReference type="SAM" id="MobiDB-lite"/>
    </source>
</evidence>
<evidence type="ECO:0000313" key="4">
    <source>
        <dbReference type="Proteomes" id="UP000295341"/>
    </source>
</evidence>
<name>A0A4R7P4B3_9GAMM</name>
<gene>
    <name evidence="3" type="ORF">DFR24_2649</name>
</gene>
<evidence type="ECO:0000313" key="3">
    <source>
        <dbReference type="EMBL" id="TDU28282.1"/>
    </source>
</evidence>
<proteinExistence type="inferred from homology"/>
<dbReference type="InterPro" id="IPR001830">
    <property type="entry name" value="Glyco_trans_20"/>
</dbReference>
<dbReference type="PANTHER" id="PTHR10788">
    <property type="entry name" value="TREHALOSE-6-PHOSPHATE SYNTHASE"/>
    <property type="match status" value="1"/>
</dbReference>
<comment type="similarity">
    <text evidence="1">Belongs to the glycosyltransferase 20 family.</text>
</comment>
<keyword evidence="4" id="KW-1185">Reference proteome</keyword>
<dbReference type="RefSeq" id="WP_133881842.1">
    <property type="nucleotide sequence ID" value="NZ_MWIN01000005.1"/>
</dbReference>
<dbReference type="Proteomes" id="UP000295341">
    <property type="component" value="Unassembled WGS sequence"/>
</dbReference>
<dbReference type="AlphaFoldDB" id="A0A4R7P4B3"/>
<dbReference type="GO" id="GO:0005992">
    <property type="term" value="P:trehalose biosynthetic process"/>
    <property type="evidence" value="ECO:0007669"/>
    <property type="project" value="InterPro"/>
</dbReference>
<organism evidence="3 4">
    <name type="scientific">Panacagrimonas perspica</name>
    <dbReference type="NCBI Taxonomy" id="381431"/>
    <lineage>
        <taxon>Bacteria</taxon>
        <taxon>Pseudomonadati</taxon>
        <taxon>Pseudomonadota</taxon>
        <taxon>Gammaproteobacteria</taxon>
        <taxon>Nevskiales</taxon>
        <taxon>Nevskiaceae</taxon>
        <taxon>Panacagrimonas</taxon>
    </lineage>
</organism>
<accession>A0A4R7P4B3</accession>
<protein>
    <submittedName>
        <fullName evidence="3">Trehalose 6-phosphate synthase</fullName>
    </submittedName>
</protein>
<dbReference type="PANTHER" id="PTHR10788:SF106">
    <property type="entry name" value="BCDNA.GH08860"/>
    <property type="match status" value="1"/>
</dbReference>
<reference evidence="3 4" key="1">
    <citation type="submission" date="2019-03" db="EMBL/GenBank/DDBJ databases">
        <title>Genomic Encyclopedia of Type Strains, Phase IV (KMG-IV): sequencing the most valuable type-strain genomes for metagenomic binning, comparative biology and taxonomic classification.</title>
        <authorList>
            <person name="Goeker M."/>
        </authorList>
    </citation>
    <scope>NUCLEOTIDE SEQUENCE [LARGE SCALE GENOMIC DNA]</scope>
    <source>
        <strain evidence="3 4">DSM 26377</strain>
    </source>
</reference>
<feature type="region of interest" description="Disordered" evidence="2">
    <location>
        <begin position="478"/>
        <end position="502"/>
    </location>
</feature>
<evidence type="ECO:0000256" key="1">
    <source>
        <dbReference type="ARBA" id="ARBA00008799"/>
    </source>
</evidence>
<dbReference type="EMBL" id="SOBT01000009">
    <property type="protein sequence ID" value="TDU28282.1"/>
    <property type="molecule type" value="Genomic_DNA"/>
</dbReference>
<dbReference type="CDD" id="cd03788">
    <property type="entry name" value="GT20_TPS"/>
    <property type="match status" value="1"/>
</dbReference>
<sequence>MSKTAAKGRLICVSNRVGTVRGAPLAGGLAVALSSALIANRGLWFGWSGKTASEAGAVVLEEINGINVATLDLPTADFDHYYAGYANGCLWPLCHFRLDLVQFAREHYDAYRRINALIARRLADLLKPDDRIWVHDYHLIPLAEELRALGCRNRIGFFLHIPTPPHELLAALPRHRELMGSLLHYDVVGLQTEADRHRLHDYAVRELGCSVTDDGMNCGTRRIRTGAFPVGIDVDEFVGYATSPRALQESRRMSKLLDGRTQVIGVDRLDYSKGLLRRAAGFERLLEKYPRAQRNVEFLQVTPISRGEVRAYQDFRTELEALASHINGRFGTFDWTPLRYLNKALPQRTLAALYRASRIGLVTPIRDGMNLVAKEYVAAQDPEDPGVLILSSFAGAAEQMGDDALLVNPYDPDDVADALERARWMSLEERIERHRDLMAGMRRQSADHWQRSYLEALDGDAPAVPAGHITVAAAPAGFTGKGVPGTSTPNRPAGHRAQAVSP</sequence>
<dbReference type="GO" id="GO:0003825">
    <property type="term" value="F:alpha,alpha-trehalose-phosphate synthase (UDP-forming) activity"/>
    <property type="evidence" value="ECO:0007669"/>
    <property type="project" value="TreeGrafter"/>
</dbReference>
<dbReference type="OrthoDB" id="9815690at2"/>
<comment type="caution">
    <text evidence="3">The sequence shown here is derived from an EMBL/GenBank/DDBJ whole genome shotgun (WGS) entry which is preliminary data.</text>
</comment>
<dbReference type="SUPFAM" id="SSF53756">
    <property type="entry name" value="UDP-Glycosyltransferase/glycogen phosphorylase"/>
    <property type="match status" value="1"/>
</dbReference>